<dbReference type="InterPro" id="IPR008201">
    <property type="entry name" value="HepT-like"/>
</dbReference>
<evidence type="ECO:0000256" key="2">
    <source>
        <dbReference type="ARBA" id="ARBA00022649"/>
    </source>
</evidence>
<evidence type="ECO:0000256" key="6">
    <source>
        <dbReference type="ARBA" id="ARBA00024207"/>
    </source>
</evidence>
<dbReference type="Pfam" id="PF01934">
    <property type="entry name" value="HepT-like"/>
    <property type="match status" value="1"/>
</dbReference>
<dbReference type="GO" id="GO:0004540">
    <property type="term" value="F:RNA nuclease activity"/>
    <property type="evidence" value="ECO:0007669"/>
    <property type="project" value="InterPro"/>
</dbReference>
<evidence type="ECO:0000313" key="7">
    <source>
        <dbReference type="EMBL" id="ALJ58228.1"/>
    </source>
</evidence>
<evidence type="ECO:0000313" key="8">
    <source>
        <dbReference type="Proteomes" id="UP000061809"/>
    </source>
</evidence>
<keyword evidence="2" id="KW-1277">Toxin-antitoxin system</keyword>
<dbReference type="GO" id="GO:0016787">
    <property type="term" value="F:hydrolase activity"/>
    <property type="evidence" value="ECO:0007669"/>
    <property type="project" value="UniProtKB-KW"/>
</dbReference>
<dbReference type="PATRIC" id="fig|246787.4.peg.997"/>
<dbReference type="Proteomes" id="UP000061809">
    <property type="component" value="Chromosome"/>
</dbReference>
<reference evidence="7 8" key="1">
    <citation type="journal article" date="2015" name="Science">
        <title>Genetic determinants of in vivo fitness and diet responsiveness in multiple human gut Bacteroides.</title>
        <authorList>
            <person name="Wu M."/>
            <person name="McNulty N.P."/>
            <person name="Rodionov D.A."/>
            <person name="Khoroshkin M.S."/>
            <person name="Griffin N.W."/>
            <person name="Cheng J."/>
            <person name="Latreille P."/>
            <person name="Kerstetter R.A."/>
            <person name="Terrapon N."/>
            <person name="Henrissat B."/>
            <person name="Osterman A.L."/>
            <person name="Gordon J.I."/>
        </authorList>
    </citation>
    <scope>NUCLEOTIDE SEQUENCE [LARGE SCALE GENOMIC DNA]</scope>
    <source>
        <strain evidence="7 8">WH2</strain>
    </source>
</reference>
<evidence type="ECO:0000256" key="3">
    <source>
        <dbReference type="ARBA" id="ARBA00022722"/>
    </source>
</evidence>
<evidence type="ECO:0008006" key="9">
    <source>
        <dbReference type="Google" id="ProtNLM"/>
    </source>
</evidence>
<dbReference type="GO" id="GO:0110001">
    <property type="term" value="C:toxin-antitoxin complex"/>
    <property type="evidence" value="ECO:0007669"/>
    <property type="project" value="InterPro"/>
</dbReference>
<keyword evidence="1" id="KW-0597">Phosphoprotein</keyword>
<dbReference type="Gene3D" id="1.20.120.580">
    <property type="entry name" value="bsu32300-like"/>
    <property type="match status" value="1"/>
</dbReference>
<organism evidence="7 8">
    <name type="scientific">Bacteroides cellulosilyticus</name>
    <dbReference type="NCBI Taxonomy" id="246787"/>
    <lineage>
        <taxon>Bacteria</taxon>
        <taxon>Pseudomonadati</taxon>
        <taxon>Bacteroidota</taxon>
        <taxon>Bacteroidia</taxon>
        <taxon>Bacteroidales</taxon>
        <taxon>Bacteroidaceae</taxon>
        <taxon>Bacteroides</taxon>
    </lineage>
</organism>
<dbReference type="EMBL" id="CP012801">
    <property type="protein sequence ID" value="ALJ58228.1"/>
    <property type="molecule type" value="Genomic_DNA"/>
</dbReference>
<dbReference type="InterPro" id="IPR051813">
    <property type="entry name" value="HepT_RNase_toxin"/>
</dbReference>
<gene>
    <name evidence="7" type="ORF">BcellWH2_00966</name>
</gene>
<dbReference type="AlphaFoldDB" id="A0A0P0GE63"/>
<comment type="similarity">
    <text evidence="6">Belongs to the HepT RNase toxin family.</text>
</comment>
<evidence type="ECO:0000256" key="1">
    <source>
        <dbReference type="ARBA" id="ARBA00022553"/>
    </source>
</evidence>
<protein>
    <recommendedName>
        <fullName evidence="9">DUF86 domain-containing protein</fullName>
    </recommendedName>
</protein>
<keyword evidence="5" id="KW-0378">Hydrolase</keyword>
<dbReference type="PANTHER" id="PTHR34139:SF1">
    <property type="entry name" value="RNASE MJ1380-RELATED"/>
    <property type="match status" value="1"/>
</dbReference>
<accession>A0A0P0GE63</accession>
<dbReference type="GO" id="GO:0000166">
    <property type="term" value="F:nucleotide binding"/>
    <property type="evidence" value="ECO:0007669"/>
    <property type="project" value="UniProtKB-KW"/>
</dbReference>
<name>A0A0P0GE63_9BACE</name>
<evidence type="ECO:0000256" key="5">
    <source>
        <dbReference type="ARBA" id="ARBA00022801"/>
    </source>
</evidence>
<dbReference type="PANTHER" id="PTHR34139">
    <property type="entry name" value="UPF0331 PROTEIN MJ0127"/>
    <property type="match status" value="1"/>
</dbReference>
<sequence>MRTCAKCSGIILNKMQSTSKQALIDMLRFVESQTAFIIKTTVRISNYQDFLNSDDGMVLFNSTCMCLQTIGETIRQVDDRTHGCLFSHYPEIPWKQIIGMRNIILHEYLSIDPELIYDITSKELPPLLASLHQILIDIDAGLRNKELGE</sequence>
<evidence type="ECO:0000256" key="4">
    <source>
        <dbReference type="ARBA" id="ARBA00022741"/>
    </source>
</evidence>
<keyword evidence="4" id="KW-0547">Nucleotide-binding</keyword>
<dbReference type="InterPro" id="IPR037038">
    <property type="entry name" value="HepT-like_sf"/>
</dbReference>
<keyword evidence="3" id="KW-0540">Nuclease</keyword>
<proteinExistence type="inferred from homology"/>
<dbReference type="KEGG" id="bcel:BcellWH2_00966"/>